<feature type="domain" description="RHS protein conserved region" evidence="3">
    <location>
        <begin position="239"/>
        <end position="273"/>
    </location>
</feature>
<dbReference type="PANTHER" id="PTHR32305">
    <property type="match status" value="1"/>
</dbReference>
<dbReference type="Gene3D" id="2.180.10.10">
    <property type="entry name" value="RHS repeat-associated core"/>
    <property type="match status" value="1"/>
</dbReference>
<dbReference type="Pfam" id="PF25023">
    <property type="entry name" value="TEN_YD-shell"/>
    <property type="match status" value="1"/>
</dbReference>
<evidence type="ECO:0000313" key="5">
    <source>
        <dbReference type="EMBL" id="QEY26165.1"/>
    </source>
</evidence>
<keyword evidence="1" id="KW-0677">Repeat</keyword>
<dbReference type="InterPro" id="IPR056823">
    <property type="entry name" value="TEN-like_YD-shell"/>
</dbReference>
<dbReference type="EMBL" id="CP031700">
    <property type="protein sequence ID" value="QEY26165.1"/>
    <property type="molecule type" value="Genomic_DNA"/>
</dbReference>
<reference evidence="5 6" key="1">
    <citation type="submission" date="2018-08" db="EMBL/GenBank/DDBJ databases">
        <title>Neisseria zalophi ATCC BAA-2455 complete genome.</title>
        <authorList>
            <person name="Veseli I.A."/>
            <person name="Buttler R."/>
            <person name="Mascarenhas dos Santos A.C."/>
            <person name="Pombert J.-F."/>
        </authorList>
    </citation>
    <scope>NUCLEOTIDE SEQUENCE [LARGE SCALE GENOMIC DNA]</scope>
    <source>
        <strain evidence="5 6">ATCC BAA-2455</strain>
    </source>
</reference>
<dbReference type="NCBIfam" id="TIGR03696">
    <property type="entry name" value="Rhs_assc_core"/>
    <property type="match status" value="1"/>
</dbReference>
<dbReference type="InterPro" id="IPR001826">
    <property type="entry name" value="RHS"/>
</dbReference>
<dbReference type="Proteomes" id="UP000325713">
    <property type="component" value="Chromosome"/>
</dbReference>
<evidence type="ECO:0000259" key="4">
    <source>
        <dbReference type="Pfam" id="PF25023"/>
    </source>
</evidence>
<evidence type="ECO:0008006" key="7">
    <source>
        <dbReference type="Google" id="ProtNLM"/>
    </source>
</evidence>
<evidence type="ECO:0000256" key="1">
    <source>
        <dbReference type="ARBA" id="ARBA00022737"/>
    </source>
</evidence>
<dbReference type="Pfam" id="PF03527">
    <property type="entry name" value="RHS"/>
    <property type="match status" value="1"/>
</dbReference>
<protein>
    <recommendedName>
        <fullName evidence="7">RHS repeat protein</fullName>
    </recommendedName>
</protein>
<dbReference type="PRINTS" id="PR00394">
    <property type="entry name" value="RHSPROTEIN"/>
</dbReference>
<evidence type="ECO:0000256" key="2">
    <source>
        <dbReference type="SAM" id="MobiDB-lite"/>
    </source>
</evidence>
<gene>
    <name evidence="5" type="ORF">D0T92_06230</name>
</gene>
<dbReference type="KEGG" id="nzl:D0T92_06230"/>
<evidence type="ECO:0000259" key="3">
    <source>
        <dbReference type="Pfam" id="PF03527"/>
    </source>
</evidence>
<accession>A0A5J6PUH6</accession>
<sequence>MPFGHARFFWHSSGRLKKHIAELNAVTQPKGKNKTAAGHTAVKRSYGYDKTGNLIHSSDQRSGVTQFEYDQLGRITKADKETFAFDPAHNILSDDFKDKIVDNRLKTYNGISYYYDDLGHLIYRELADGEVQNYFYDLHDHQLVKVEIFKSEQEKETWVYSYDALGRRTGKGRLKNGQEVSDGLEDKTDFTWDGSHLIQETRSDGLYIYIYTYKDAYEPLAQIRNWTNEEGESYQETNYFYCDQIGIPREMTDSEGKLLWFGKYKGWGKLEEETNIANAHQPFRLQNQYCDTETGLHYNFFRYYEPDCGRFVNQDPIGLDGGENFYWVAPNAHVWIDPLGLARGKGERGATGGAGGKNSANPYKHCREYNPP</sequence>
<organism evidence="5 6">
    <name type="scientific">Neisseria zalophi</name>
    <dbReference type="NCBI Taxonomy" id="640030"/>
    <lineage>
        <taxon>Bacteria</taxon>
        <taxon>Pseudomonadati</taxon>
        <taxon>Pseudomonadota</taxon>
        <taxon>Betaproteobacteria</taxon>
        <taxon>Neisseriales</taxon>
        <taxon>Neisseriaceae</taxon>
        <taxon>Neisseria</taxon>
    </lineage>
</organism>
<feature type="domain" description="Teneurin-like YD-shell" evidence="4">
    <location>
        <begin position="43"/>
        <end position="166"/>
    </location>
</feature>
<dbReference type="InterPro" id="IPR050708">
    <property type="entry name" value="T6SS_VgrG/RHS"/>
</dbReference>
<dbReference type="PANTHER" id="PTHR32305:SF15">
    <property type="entry name" value="PROTEIN RHSA-RELATED"/>
    <property type="match status" value="1"/>
</dbReference>
<dbReference type="InterPro" id="IPR006530">
    <property type="entry name" value="YD"/>
</dbReference>
<dbReference type="OrthoDB" id="8606470at2"/>
<dbReference type="RefSeq" id="WP_151051214.1">
    <property type="nucleotide sequence ID" value="NZ_CP031700.1"/>
</dbReference>
<evidence type="ECO:0000313" key="6">
    <source>
        <dbReference type="Proteomes" id="UP000325713"/>
    </source>
</evidence>
<dbReference type="InterPro" id="IPR022385">
    <property type="entry name" value="Rhs_assc_core"/>
</dbReference>
<proteinExistence type="predicted"/>
<name>A0A5J6PUH6_9NEIS</name>
<feature type="region of interest" description="Disordered" evidence="2">
    <location>
        <begin position="346"/>
        <end position="372"/>
    </location>
</feature>
<keyword evidence="6" id="KW-1185">Reference proteome</keyword>
<dbReference type="NCBIfam" id="TIGR01643">
    <property type="entry name" value="YD_repeat_2x"/>
    <property type="match status" value="1"/>
</dbReference>
<dbReference type="AlphaFoldDB" id="A0A5J6PUH6"/>